<sequence>MISTWSLVGLQRASTGGAGAIPSEPRGYTRVVEQVAAGHALGALARLKRLRADRADSGRENRRKRRRRRAGDGRIRHRQRLVEVEAEVVRTGLRLLRHFFSGERGR</sequence>
<dbReference type="Proteomes" id="UP001234297">
    <property type="component" value="Chromosome 2"/>
</dbReference>
<proteinExistence type="predicted"/>
<accession>A0ACC2MGS4</accession>
<dbReference type="EMBL" id="CM056810">
    <property type="protein sequence ID" value="KAJ8644865.1"/>
    <property type="molecule type" value="Genomic_DNA"/>
</dbReference>
<reference evidence="1 2" key="1">
    <citation type="journal article" date="2022" name="Hortic Res">
        <title>A haplotype resolved chromosomal level avocado genome allows analysis of novel avocado genes.</title>
        <authorList>
            <person name="Nath O."/>
            <person name="Fletcher S.J."/>
            <person name="Hayward A."/>
            <person name="Shaw L.M."/>
            <person name="Masouleh A.K."/>
            <person name="Furtado A."/>
            <person name="Henry R.J."/>
            <person name="Mitter N."/>
        </authorList>
    </citation>
    <scope>NUCLEOTIDE SEQUENCE [LARGE SCALE GENOMIC DNA]</scope>
    <source>
        <strain evidence="2">cv. Hass</strain>
    </source>
</reference>
<organism evidence="1 2">
    <name type="scientific">Persea americana</name>
    <name type="common">Avocado</name>
    <dbReference type="NCBI Taxonomy" id="3435"/>
    <lineage>
        <taxon>Eukaryota</taxon>
        <taxon>Viridiplantae</taxon>
        <taxon>Streptophyta</taxon>
        <taxon>Embryophyta</taxon>
        <taxon>Tracheophyta</taxon>
        <taxon>Spermatophyta</taxon>
        <taxon>Magnoliopsida</taxon>
        <taxon>Magnoliidae</taxon>
        <taxon>Laurales</taxon>
        <taxon>Lauraceae</taxon>
        <taxon>Persea</taxon>
    </lineage>
</organism>
<evidence type="ECO:0000313" key="2">
    <source>
        <dbReference type="Proteomes" id="UP001234297"/>
    </source>
</evidence>
<comment type="caution">
    <text evidence="1">The sequence shown here is derived from an EMBL/GenBank/DDBJ whole genome shotgun (WGS) entry which is preliminary data.</text>
</comment>
<evidence type="ECO:0000313" key="1">
    <source>
        <dbReference type="EMBL" id="KAJ8644865.1"/>
    </source>
</evidence>
<name>A0ACC2MGS4_PERAE</name>
<keyword evidence="2" id="KW-1185">Reference proteome</keyword>
<protein>
    <submittedName>
        <fullName evidence="1">Uncharacterized protein</fullName>
    </submittedName>
</protein>
<gene>
    <name evidence="1" type="ORF">MRB53_006613</name>
</gene>